<dbReference type="EnsemblPlants" id="AES59974">
    <property type="protein sequence ID" value="AES59974"/>
    <property type="gene ID" value="MTR_1g038520"/>
</dbReference>
<proteinExistence type="predicted"/>
<gene>
    <name evidence="1" type="ordered locus">MTR_1g038520</name>
</gene>
<reference evidence="1 3" key="2">
    <citation type="journal article" date="2014" name="BMC Genomics">
        <title>An improved genome release (version Mt4.0) for the model legume Medicago truncatula.</title>
        <authorList>
            <person name="Tang H."/>
            <person name="Krishnakumar V."/>
            <person name="Bidwell S."/>
            <person name="Rosen B."/>
            <person name="Chan A."/>
            <person name="Zhou S."/>
            <person name="Gentzbittel L."/>
            <person name="Childs K.L."/>
            <person name="Yandell M."/>
            <person name="Gundlach H."/>
            <person name="Mayer K.F."/>
            <person name="Schwartz D.C."/>
            <person name="Town C.D."/>
        </authorList>
    </citation>
    <scope>GENOME REANNOTATION</scope>
    <source>
        <strain evidence="2 3">cv. Jemalong A17</strain>
    </source>
</reference>
<sequence length="144" mass="16454">MRPFSFIVYSPSDNGMLEEWWFGDLIMDGLVEVELMMPLNCIETKIHKNLMLVLIKKSSSSSYEKYKVILVLIKKSSSSSYEKYKVIRRPCLEGVQGEKKHKSMTRASPILANINTPFTLCRASITIIFICLCHKSSSDHGMLE</sequence>
<accession>G7IBE0</accession>
<dbReference type="Proteomes" id="UP000002051">
    <property type="component" value="Unassembled WGS sequence"/>
</dbReference>
<keyword evidence="3" id="KW-1185">Reference proteome</keyword>
<protein>
    <submittedName>
        <fullName evidence="1 2">Uncharacterized protein</fullName>
    </submittedName>
</protein>
<organism evidence="1 3">
    <name type="scientific">Medicago truncatula</name>
    <name type="common">Barrel medic</name>
    <name type="synonym">Medicago tribuloides</name>
    <dbReference type="NCBI Taxonomy" id="3880"/>
    <lineage>
        <taxon>Eukaryota</taxon>
        <taxon>Viridiplantae</taxon>
        <taxon>Streptophyta</taxon>
        <taxon>Embryophyta</taxon>
        <taxon>Tracheophyta</taxon>
        <taxon>Spermatophyta</taxon>
        <taxon>Magnoliopsida</taxon>
        <taxon>eudicotyledons</taxon>
        <taxon>Gunneridae</taxon>
        <taxon>Pentapetalae</taxon>
        <taxon>rosids</taxon>
        <taxon>fabids</taxon>
        <taxon>Fabales</taxon>
        <taxon>Fabaceae</taxon>
        <taxon>Papilionoideae</taxon>
        <taxon>50 kb inversion clade</taxon>
        <taxon>NPAAA clade</taxon>
        <taxon>Hologalegina</taxon>
        <taxon>IRL clade</taxon>
        <taxon>Trifolieae</taxon>
        <taxon>Medicago</taxon>
    </lineage>
</organism>
<dbReference type="EMBL" id="CM001217">
    <property type="protein sequence ID" value="AES59974.1"/>
    <property type="molecule type" value="Genomic_DNA"/>
</dbReference>
<evidence type="ECO:0000313" key="1">
    <source>
        <dbReference type="EMBL" id="AES59974.1"/>
    </source>
</evidence>
<evidence type="ECO:0000313" key="3">
    <source>
        <dbReference type="Proteomes" id="UP000002051"/>
    </source>
</evidence>
<dbReference type="AlphaFoldDB" id="G7IBE0"/>
<dbReference type="PaxDb" id="3880-AES59974"/>
<reference evidence="1 3" key="1">
    <citation type="journal article" date="2011" name="Nature">
        <title>The Medicago genome provides insight into the evolution of rhizobial symbioses.</title>
        <authorList>
            <person name="Young N.D."/>
            <person name="Debelle F."/>
            <person name="Oldroyd G.E."/>
            <person name="Geurts R."/>
            <person name="Cannon S.B."/>
            <person name="Udvardi M.K."/>
            <person name="Benedito V.A."/>
            <person name="Mayer K.F."/>
            <person name="Gouzy J."/>
            <person name="Schoof H."/>
            <person name="Van de Peer Y."/>
            <person name="Proost S."/>
            <person name="Cook D.R."/>
            <person name="Meyers B.C."/>
            <person name="Spannagl M."/>
            <person name="Cheung F."/>
            <person name="De Mita S."/>
            <person name="Krishnakumar V."/>
            <person name="Gundlach H."/>
            <person name="Zhou S."/>
            <person name="Mudge J."/>
            <person name="Bharti A.K."/>
            <person name="Murray J.D."/>
            <person name="Naoumkina M.A."/>
            <person name="Rosen B."/>
            <person name="Silverstein K.A."/>
            <person name="Tang H."/>
            <person name="Rombauts S."/>
            <person name="Zhao P.X."/>
            <person name="Zhou P."/>
            <person name="Barbe V."/>
            <person name="Bardou P."/>
            <person name="Bechner M."/>
            <person name="Bellec A."/>
            <person name="Berger A."/>
            <person name="Berges H."/>
            <person name="Bidwell S."/>
            <person name="Bisseling T."/>
            <person name="Choisne N."/>
            <person name="Couloux A."/>
            <person name="Denny R."/>
            <person name="Deshpande S."/>
            <person name="Dai X."/>
            <person name="Doyle J.J."/>
            <person name="Dudez A.M."/>
            <person name="Farmer A.D."/>
            <person name="Fouteau S."/>
            <person name="Franken C."/>
            <person name="Gibelin C."/>
            <person name="Gish J."/>
            <person name="Goldstein S."/>
            <person name="Gonzalez A.J."/>
            <person name="Green P.J."/>
            <person name="Hallab A."/>
            <person name="Hartog M."/>
            <person name="Hua A."/>
            <person name="Humphray S.J."/>
            <person name="Jeong D.H."/>
            <person name="Jing Y."/>
            <person name="Jocker A."/>
            <person name="Kenton S.M."/>
            <person name="Kim D.J."/>
            <person name="Klee K."/>
            <person name="Lai H."/>
            <person name="Lang C."/>
            <person name="Lin S."/>
            <person name="Macmil S.L."/>
            <person name="Magdelenat G."/>
            <person name="Matthews L."/>
            <person name="McCorrison J."/>
            <person name="Monaghan E.L."/>
            <person name="Mun J.H."/>
            <person name="Najar F.Z."/>
            <person name="Nicholson C."/>
            <person name="Noirot C."/>
            <person name="O'Bleness M."/>
            <person name="Paule C.R."/>
            <person name="Poulain J."/>
            <person name="Prion F."/>
            <person name="Qin B."/>
            <person name="Qu C."/>
            <person name="Retzel E.F."/>
            <person name="Riddle C."/>
            <person name="Sallet E."/>
            <person name="Samain S."/>
            <person name="Samson N."/>
            <person name="Sanders I."/>
            <person name="Saurat O."/>
            <person name="Scarpelli C."/>
            <person name="Schiex T."/>
            <person name="Segurens B."/>
            <person name="Severin A.J."/>
            <person name="Sherrier D.J."/>
            <person name="Shi R."/>
            <person name="Sims S."/>
            <person name="Singer S.R."/>
            <person name="Sinharoy S."/>
            <person name="Sterck L."/>
            <person name="Viollet A."/>
            <person name="Wang B.B."/>
            <person name="Wang K."/>
            <person name="Wang M."/>
            <person name="Wang X."/>
            <person name="Warfsmann J."/>
            <person name="Weissenbach J."/>
            <person name="White D.D."/>
            <person name="White J.D."/>
            <person name="Wiley G.B."/>
            <person name="Wincker P."/>
            <person name="Xing Y."/>
            <person name="Yang L."/>
            <person name="Yao Z."/>
            <person name="Ying F."/>
            <person name="Zhai J."/>
            <person name="Zhou L."/>
            <person name="Zuber A."/>
            <person name="Denarie J."/>
            <person name="Dixon R.A."/>
            <person name="May G.D."/>
            <person name="Schwartz D.C."/>
            <person name="Rogers J."/>
            <person name="Quetier F."/>
            <person name="Town C.D."/>
            <person name="Roe B.A."/>
        </authorList>
    </citation>
    <scope>NUCLEOTIDE SEQUENCE [LARGE SCALE GENOMIC DNA]</scope>
    <source>
        <strain evidence="1">A17</strain>
        <strain evidence="2 3">cv. Jemalong A17</strain>
    </source>
</reference>
<evidence type="ECO:0000313" key="2">
    <source>
        <dbReference type="EnsemblPlants" id="AES59974"/>
    </source>
</evidence>
<reference evidence="2" key="3">
    <citation type="submission" date="2015-04" db="UniProtKB">
        <authorList>
            <consortium name="EnsemblPlants"/>
        </authorList>
    </citation>
    <scope>IDENTIFICATION</scope>
    <source>
        <strain evidence="2">cv. Jemalong A17</strain>
    </source>
</reference>
<dbReference type="HOGENOM" id="CLU_1799314_0_0_1"/>
<name>G7IBE0_MEDTR</name>